<dbReference type="PANTHER" id="PTHR43133">
    <property type="entry name" value="RNA POLYMERASE ECF-TYPE SIGMA FACTO"/>
    <property type="match status" value="1"/>
</dbReference>
<dbReference type="InterPro" id="IPR007627">
    <property type="entry name" value="RNA_pol_sigma70_r2"/>
</dbReference>
<gene>
    <name evidence="8" type="ORF">P4R38_14085</name>
</gene>
<name>A0ABT6CAM0_9MICO</name>
<dbReference type="InterPro" id="IPR014284">
    <property type="entry name" value="RNA_pol_sigma-70_dom"/>
</dbReference>
<dbReference type="CDD" id="cd06171">
    <property type="entry name" value="Sigma70_r4"/>
    <property type="match status" value="1"/>
</dbReference>
<dbReference type="Pfam" id="PF08281">
    <property type="entry name" value="Sigma70_r4_2"/>
    <property type="match status" value="1"/>
</dbReference>
<evidence type="ECO:0000313" key="8">
    <source>
        <dbReference type="EMBL" id="MDF8265377.1"/>
    </source>
</evidence>
<evidence type="ECO:0000256" key="2">
    <source>
        <dbReference type="ARBA" id="ARBA00023015"/>
    </source>
</evidence>
<protein>
    <submittedName>
        <fullName evidence="8">SigE family RNA polymerase sigma factor</fullName>
    </submittedName>
</protein>
<dbReference type="SUPFAM" id="SSF88946">
    <property type="entry name" value="Sigma2 domain of RNA polymerase sigma factors"/>
    <property type="match status" value="1"/>
</dbReference>
<dbReference type="Gene3D" id="1.10.10.10">
    <property type="entry name" value="Winged helix-like DNA-binding domain superfamily/Winged helix DNA-binding domain"/>
    <property type="match status" value="1"/>
</dbReference>
<dbReference type="InterPro" id="IPR036388">
    <property type="entry name" value="WH-like_DNA-bd_sf"/>
</dbReference>
<dbReference type="PANTHER" id="PTHR43133:SF50">
    <property type="entry name" value="ECF RNA POLYMERASE SIGMA FACTOR SIGM"/>
    <property type="match status" value="1"/>
</dbReference>
<feature type="domain" description="RNA polymerase sigma factor 70 region 4 type 2" evidence="7">
    <location>
        <begin position="99"/>
        <end position="148"/>
    </location>
</feature>
<dbReference type="NCBIfam" id="TIGR02937">
    <property type="entry name" value="sigma70-ECF"/>
    <property type="match status" value="1"/>
</dbReference>
<evidence type="ECO:0000256" key="3">
    <source>
        <dbReference type="ARBA" id="ARBA00023082"/>
    </source>
</evidence>
<keyword evidence="2" id="KW-0805">Transcription regulation</keyword>
<proteinExistence type="inferred from homology"/>
<sequence length="169" mass="19413">MNDEPAGFAEFVRARGLALRRTALLLTQDAPLAEDLVQTALAKAWPRWSHLDNHEAYVRRVMVHQFYRDRRRRWHGETPTEVLPEHAGPDPSRDIDQRDVLQRALATLTPKQRAVIVLRYFHDLSERQIADALGVSPGTVKSQTSRALVILRESDHLVEARDDAPRRTR</sequence>
<feature type="domain" description="RNA polymerase sigma-70 region 2" evidence="6">
    <location>
        <begin position="14"/>
        <end position="74"/>
    </location>
</feature>
<dbReference type="InterPro" id="IPR013324">
    <property type="entry name" value="RNA_pol_sigma_r3/r4-like"/>
</dbReference>
<evidence type="ECO:0000259" key="6">
    <source>
        <dbReference type="Pfam" id="PF04542"/>
    </source>
</evidence>
<dbReference type="Proteomes" id="UP001528912">
    <property type="component" value="Unassembled WGS sequence"/>
</dbReference>
<evidence type="ECO:0000256" key="1">
    <source>
        <dbReference type="ARBA" id="ARBA00010641"/>
    </source>
</evidence>
<dbReference type="InterPro" id="IPR013249">
    <property type="entry name" value="RNA_pol_sigma70_r4_t2"/>
</dbReference>
<dbReference type="InterPro" id="IPR013325">
    <property type="entry name" value="RNA_pol_sigma_r2"/>
</dbReference>
<accession>A0ABT6CAM0</accession>
<keyword evidence="3" id="KW-0731">Sigma factor</keyword>
<keyword evidence="9" id="KW-1185">Reference proteome</keyword>
<keyword evidence="4" id="KW-0238">DNA-binding</keyword>
<dbReference type="Gene3D" id="1.10.1740.10">
    <property type="match status" value="1"/>
</dbReference>
<evidence type="ECO:0000313" key="9">
    <source>
        <dbReference type="Proteomes" id="UP001528912"/>
    </source>
</evidence>
<reference evidence="8 9" key="1">
    <citation type="submission" date="2023-03" db="EMBL/GenBank/DDBJ databases">
        <title>YIM 133296 draft genome.</title>
        <authorList>
            <person name="Xiong L."/>
        </authorList>
    </citation>
    <scope>NUCLEOTIDE SEQUENCE [LARGE SCALE GENOMIC DNA]</scope>
    <source>
        <strain evidence="8 9">YIM 133296</strain>
    </source>
</reference>
<dbReference type="NCBIfam" id="TIGR02983">
    <property type="entry name" value="SigE-fam_strep"/>
    <property type="match status" value="1"/>
</dbReference>
<comment type="similarity">
    <text evidence="1">Belongs to the sigma-70 factor family. ECF subfamily.</text>
</comment>
<evidence type="ECO:0000256" key="4">
    <source>
        <dbReference type="ARBA" id="ARBA00023125"/>
    </source>
</evidence>
<comment type="caution">
    <text evidence="8">The sequence shown here is derived from an EMBL/GenBank/DDBJ whole genome shotgun (WGS) entry which is preliminary data.</text>
</comment>
<organism evidence="8 9">
    <name type="scientific">Luteipulveratus flavus</name>
    <dbReference type="NCBI Taxonomy" id="3031728"/>
    <lineage>
        <taxon>Bacteria</taxon>
        <taxon>Bacillati</taxon>
        <taxon>Actinomycetota</taxon>
        <taxon>Actinomycetes</taxon>
        <taxon>Micrococcales</taxon>
        <taxon>Dermacoccaceae</taxon>
        <taxon>Luteipulveratus</taxon>
    </lineage>
</organism>
<dbReference type="InterPro" id="IPR014325">
    <property type="entry name" value="RNA_pol_sigma-E_actinobac"/>
</dbReference>
<evidence type="ECO:0000259" key="7">
    <source>
        <dbReference type="Pfam" id="PF08281"/>
    </source>
</evidence>
<dbReference type="SUPFAM" id="SSF88659">
    <property type="entry name" value="Sigma3 and sigma4 domains of RNA polymerase sigma factors"/>
    <property type="match status" value="1"/>
</dbReference>
<dbReference type="InterPro" id="IPR039425">
    <property type="entry name" value="RNA_pol_sigma-70-like"/>
</dbReference>
<dbReference type="EMBL" id="JAROAV010000033">
    <property type="protein sequence ID" value="MDF8265377.1"/>
    <property type="molecule type" value="Genomic_DNA"/>
</dbReference>
<dbReference type="RefSeq" id="WP_277192684.1">
    <property type="nucleotide sequence ID" value="NZ_JAROAV010000033.1"/>
</dbReference>
<keyword evidence="5" id="KW-0804">Transcription</keyword>
<dbReference type="Pfam" id="PF04542">
    <property type="entry name" value="Sigma70_r2"/>
    <property type="match status" value="1"/>
</dbReference>
<evidence type="ECO:0000256" key="5">
    <source>
        <dbReference type="ARBA" id="ARBA00023163"/>
    </source>
</evidence>